<feature type="repeat" description="ANK" evidence="3">
    <location>
        <begin position="827"/>
        <end position="859"/>
    </location>
</feature>
<dbReference type="Gene3D" id="1.25.40.20">
    <property type="entry name" value="Ankyrin repeat-containing domain"/>
    <property type="match status" value="4"/>
</dbReference>
<keyword evidence="7" id="KW-1185">Reference proteome</keyword>
<dbReference type="PROSITE" id="PS50088">
    <property type="entry name" value="ANK_REPEAT"/>
    <property type="match status" value="6"/>
</dbReference>
<evidence type="ECO:0000259" key="5">
    <source>
        <dbReference type="Pfam" id="PF24883"/>
    </source>
</evidence>
<feature type="repeat" description="ANK" evidence="3">
    <location>
        <begin position="795"/>
        <end position="827"/>
    </location>
</feature>
<dbReference type="InterPro" id="IPR056884">
    <property type="entry name" value="NPHP3-like_N"/>
</dbReference>
<keyword evidence="2 3" id="KW-0040">ANK repeat</keyword>
<dbReference type="PANTHER" id="PTHR24123:SF141">
    <property type="entry name" value="ANKYRIN 2, ISOFORM U"/>
    <property type="match status" value="1"/>
</dbReference>
<feature type="repeat" description="ANK" evidence="3">
    <location>
        <begin position="1144"/>
        <end position="1176"/>
    </location>
</feature>
<feature type="region of interest" description="Disordered" evidence="4">
    <location>
        <begin position="1519"/>
        <end position="1549"/>
    </location>
</feature>
<dbReference type="PANTHER" id="PTHR24123">
    <property type="entry name" value="ANKYRIN REPEAT-CONTAINING"/>
    <property type="match status" value="1"/>
</dbReference>
<dbReference type="Proteomes" id="UP001444661">
    <property type="component" value="Unassembled WGS sequence"/>
</dbReference>
<dbReference type="InterPro" id="IPR051165">
    <property type="entry name" value="Multifunctional_ANK_Repeat"/>
</dbReference>
<dbReference type="SMART" id="SM00248">
    <property type="entry name" value="ANK"/>
    <property type="match status" value="19"/>
</dbReference>
<keyword evidence="1" id="KW-0677">Repeat</keyword>
<evidence type="ECO:0000256" key="4">
    <source>
        <dbReference type="SAM" id="MobiDB-lite"/>
    </source>
</evidence>
<gene>
    <name evidence="6" type="ORF">PG993_000027</name>
</gene>
<evidence type="ECO:0000256" key="1">
    <source>
        <dbReference type="ARBA" id="ARBA00022737"/>
    </source>
</evidence>
<feature type="compositionally biased region" description="Basic and acidic residues" evidence="4">
    <location>
        <begin position="1540"/>
        <end position="1549"/>
    </location>
</feature>
<evidence type="ECO:0000256" key="2">
    <source>
        <dbReference type="ARBA" id="ARBA00023043"/>
    </source>
</evidence>
<feature type="domain" description="Nephrocystin 3-like N-terminal" evidence="5">
    <location>
        <begin position="53"/>
        <end position="207"/>
    </location>
</feature>
<dbReference type="PRINTS" id="PR01415">
    <property type="entry name" value="ANKYRIN"/>
</dbReference>
<dbReference type="PROSITE" id="PS50297">
    <property type="entry name" value="ANK_REP_REGION"/>
    <property type="match status" value="6"/>
</dbReference>
<dbReference type="InterPro" id="IPR002110">
    <property type="entry name" value="Ankyrin_rpt"/>
</dbReference>
<name>A0ABR1U9M3_9PEZI</name>
<feature type="compositionally biased region" description="Acidic residues" evidence="4">
    <location>
        <begin position="1519"/>
        <end position="1539"/>
    </location>
</feature>
<feature type="repeat" description="ANK" evidence="3">
    <location>
        <begin position="900"/>
        <end position="929"/>
    </location>
</feature>
<evidence type="ECO:0000256" key="3">
    <source>
        <dbReference type="PROSITE-ProRule" id="PRU00023"/>
    </source>
</evidence>
<dbReference type="Pfam" id="PF24883">
    <property type="entry name" value="NPHP3_N"/>
    <property type="match status" value="1"/>
</dbReference>
<proteinExistence type="predicted"/>
<dbReference type="SUPFAM" id="SSF48403">
    <property type="entry name" value="Ankyrin repeat"/>
    <property type="match status" value="3"/>
</dbReference>
<reference evidence="6 7" key="1">
    <citation type="submission" date="2023-01" db="EMBL/GenBank/DDBJ databases">
        <title>Analysis of 21 Apiospora genomes using comparative genomics revels a genus with tremendous synthesis potential of carbohydrate active enzymes and secondary metabolites.</title>
        <authorList>
            <person name="Sorensen T."/>
        </authorList>
    </citation>
    <scope>NUCLEOTIDE SEQUENCE [LARGE SCALE GENOMIC DNA]</scope>
    <source>
        <strain evidence="6 7">CBS 33761</strain>
    </source>
</reference>
<protein>
    <recommendedName>
        <fullName evidence="5">Nephrocystin 3-like N-terminal domain-containing protein</fullName>
    </recommendedName>
</protein>
<dbReference type="Pfam" id="PF00023">
    <property type="entry name" value="Ank"/>
    <property type="match status" value="1"/>
</dbReference>
<dbReference type="Pfam" id="PF13637">
    <property type="entry name" value="Ank_4"/>
    <property type="match status" value="1"/>
</dbReference>
<dbReference type="EMBL" id="JAQQWK010000001">
    <property type="protein sequence ID" value="KAK8054800.1"/>
    <property type="molecule type" value="Genomic_DNA"/>
</dbReference>
<organism evidence="6 7">
    <name type="scientific">Apiospora rasikravindrae</name>
    <dbReference type="NCBI Taxonomy" id="990691"/>
    <lineage>
        <taxon>Eukaryota</taxon>
        <taxon>Fungi</taxon>
        <taxon>Dikarya</taxon>
        <taxon>Ascomycota</taxon>
        <taxon>Pezizomycotina</taxon>
        <taxon>Sordariomycetes</taxon>
        <taxon>Xylariomycetidae</taxon>
        <taxon>Amphisphaeriales</taxon>
        <taxon>Apiosporaceae</taxon>
        <taxon>Apiospora</taxon>
    </lineage>
</organism>
<comment type="caution">
    <text evidence="6">The sequence shown here is derived from an EMBL/GenBank/DDBJ whole genome shotgun (WGS) entry which is preliminary data.</text>
</comment>
<feature type="repeat" description="ANK" evidence="3">
    <location>
        <begin position="864"/>
        <end position="896"/>
    </location>
</feature>
<accession>A0ABR1U9M3</accession>
<feature type="repeat" description="ANK" evidence="3">
    <location>
        <begin position="1005"/>
        <end position="1037"/>
    </location>
</feature>
<feature type="region of interest" description="Disordered" evidence="4">
    <location>
        <begin position="1400"/>
        <end position="1436"/>
    </location>
</feature>
<evidence type="ECO:0000313" key="6">
    <source>
        <dbReference type="EMBL" id="KAK8054800.1"/>
    </source>
</evidence>
<sequence length="1549" mass="173297">MRNFIRHSIATREFPDRKLAASKVLDWRTLLPEIPPVRYPSLIKLPVVPFQHWSEAHEQFDRWLDRYHEGLRVVHLYSSSGPPELCERVLQHVQTKQDWAKVIYFRFYPNDSRLNSTRAMLLYLLTQHMRWTGQSCVWPIEALPHAFSLRDLYQCFVDLVWTRNEKRDVWVIIDGIENADEDFAWFLHEIHGLGSRLETPLQLIVISNGDASIMSQLANLTNINLSACPITEQLSHDALMAKTLSSRRTLEEMSQSCTDLILAVPRILEAHSSDPQLAEMTLQWTMIAITFSSFSFSWFDTLPDILVTSPAVLFRTTRDCLPAEQQKVAEDVSLLVRTAFRPLTVDEIASALLFRAADPSSTSEYSDHKRLVEQIHRVLPVLFTLRDGEVYFAHDSIMESQQRGWLFPSASSRHTSMTLICLGFLRLPTTWNLVATLVHERTADNIPGSESRKDFLAYAVNHVIAHYNLCDGKVPIDTLLAFFKLGPARSAWLDALNALSGSSNRKSYRNDLSAFQCAAQTGIADLVTAMVSEQRQSPDFEAECVLAISEAALFGHIAIVRTLLQELGHVVPGLKDTVSAAASHGNDQCLDLLIDFCSQLETFVWPEGLICRAAFLGFGGIVRKLLGIGLALGWTIDYESSLFLRELTRLSIDSLSPREQLLLAPLAISLRFGHGQVVKAVLETESPEFTPDVSTILLRQTVSSGDPDVVRLVVDRIMGQVDSALEDELLQVATDSSSYRAIEALLKAGSDLSWHTESLPIGYGVGPLVSAIGHGYTKCVKHLLDSDLNVNIPHDGKTALDEAVKSRRLEIAEMVLATGADPNIMVNKQSPLITAIDNGDIQMVNLLLDNGADIDLQVKDEWSTGKTALAIAASRENHEVLRALLQRGAQVNCEDPGVWSPLYLAVFHGHLENVKILLEHGAEVDARGREYGSPTPLNAAYSNPEIVTTLLNHNADINYRSYRGTVLYRASEGGYFETVHALLSHETKPDLEIEFDSWEMGHENDSLTPLSAACKYGHTEVMQALLEAGANARHRSRDGDWLTPLHFCFGFLDQKGPNPQWPLLTLILYSSRLDVNEIDIHRRTALHLIGPTTPISFVTALVNAGASTAALDSRRHTPFAKAVVSGNIEVFHYLASRSPRGPRYDISPLRLACAAGNATMVEYLVEAGADVNERDKVTGETPLYALFTGPGASSDLVEYLVDGCGADVNKPGGEFKYPIIKAFTCHIDNHLESYLKRRLVLKIYSNIRLLLRRGADIDAEDDAGRRAVHLALSSLSLTVPWHLFEEFKADLGARDDLGRTALHYVAALGLPSDLEWLYHRAGIDINDLDGDGWTPLMWAPQQRRSDNFASMVIQLKHYGADVWVTAETNGNLWTPLKLARFQGAYTESRLLLLEPEEKSRNRRQNDMIGQSDDNETNVGDERSSERAPAGESIQTWDDEIHETDTGYYWMGMICEGCFTECHGIRWRCVQTPAGPWEYHHQGVYNLCYRCYLHRETLHMCHKDMFEECGLMYEDDLSDPFDPDLGEDIEGIEDDYDSGEETEKGVTDDD</sequence>
<dbReference type="InterPro" id="IPR036770">
    <property type="entry name" value="Ankyrin_rpt-contain_sf"/>
</dbReference>
<evidence type="ECO:0000313" key="7">
    <source>
        <dbReference type="Proteomes" id="UP001444661"/>
    </source>
</evidence>
<dbReference type="Pfam" id="PF12796">
    <property type="entry name" value="Ank_2"/>
    <property type="match status" value="2"/>
</dbReference>